<dbReference type="RefSeq" id="YP_008003797.1">
    <property type="nucleotide sequence ID" value="NC_021246.1"/>
</dbReference>
<dbReference type="Proteomes" id="UP000792671">
    <property type="component" value="Genome"/>
</dbReference>
<dbReference type="EMBL" id="HF679134">
    <property type="protein sequence ID" value="CCU56478.1"/>
    <property type="molecule type" value="Genomic_DNA"/>
</dbReference>
<dbReference type="GeneID" id="15613902"/>
<name>A0A916KQJ3_9POXV</name>
<gene>
    <name evidence="1" type="ORF">MYSEV_280</name>
</gene>
<sequence>MDFKYSYIKNYMILQNKYITTQYNFINDIAEYSIKYIRKSNFISNKIVNKDYTNDEYDCILKKITKLYNIIIELKILFIDYIDNTVNFINDCHSFNNKIKLCYNYNENILEYNELLIYNNFKLIKKINKEFDTIIENFDITLNICILCNNTLNFNNMKNKDKI</sequence>
<evidence type="ECO:0000313" key="2">
    <source>
        <dbReference type="Proteomes" id="UP000792671"/>
    </source>
</evidence>
<evidence type="ECO:0000313" key="1">
    <source>
        <dbReference type="EMBL" id="CCU56478.1"/>
    </source>
</evidence>
<dbReference type="KEGG" id="vg:15613902"/>
<proteinExistence type="predicted"/>
<accession>A0A916KQJ3</accession>
<protein>
    <submittedName>
        <fullName evidence="1">Uncharacterized protein</fullName>
    </submittedName>
</protein>
<keyword evidence="2" id="KW-1185">Reference proteome</keyword>
<organism evidence="1 2">
    <name type="scientific">Mythimna separata entomopoxvirus 'L'</name>
    <dbReference type="NCBI Taxonomy" id="1293572"/>
    <lineage>
        <taxon>Viruses</taxon>
        <taxon>Varidnaviria</taxon>
        <taxon>Bamfordvirae</taxon>
        <taxon>Nucleocytoviricota</taxon>
        <taxon>Pokkesviricetes</taxon>
        <taxon>Chitovirales</taxon>
        <taxon>Poxviridae</taxon>
        <taxon>Entomopoxvirinae</taxon>
        <taxon>Betaentomopoxvirus</taxon>
        <taxon>Betaentomopoxvirus mseparata</taxon>
        <taxon>Mythimna separata entomopoxvirus</taxon>
    </lineage>
</organism>
<reference evidence="1 2" key="1">
    <citation type="journal article" date="2013" name="J. Virol.">
        <title>New Insights into the Evolution of Entomopoxvirinae from the Complete Genome Sequences of Four Entomopoxviruses Infecting Adoxophyes honmai, Choristoneura biennis, Choristoneura rosaceana, and Mythimna separata.</title>
        <authorList>
            <person name="Theze J."/>
            <person name="Takatsuka J."/>
            <person name="Li Z."/>
            <person name="Gallais J."/>
            <person name="Doucet D."/>
            <person name="Arif B."/>
            <person name="Nakai M."/>
            <person name="Herniou E.A."/>
        </authorList>
    </citation>
    <scope>NUCLEOTIDE SEQUENCE [LARGE SCALE GENOMIC DNA]</scope>
</reference>